<evidence type="ECO:0000313" key="2">
    <source>
        <dbReference type="EMBL" id="CAD8712480.1"/>
    </source>
</evidence>
<sequence>MSPHGYGGYDVKASAEILTPTMGYSWNTGRDVLNVLHNGSWTGEVYFPVSGCVLAESSTGYLRELLSTKLGWAVILRGAVLFTADLRAVLLRELDTSRTFLASDFVQLPDGEPLTEKEVFVRPVLGDVEAMAGLTDEGRAARNTYAAAYKQRNPREGKIENEGKASSAARKKQKRG</sequence>
<proteinExistence type="predicted"/>
<reference evidence="2" key="1">
    <citation type="submission" date="2021-01" db="EMBL/GenBank/DDBJ databases">
        <authorList>
            <person name="Corre E."/>
            <person name="Pelletier E."/>
            <person name="Niang G."/>
            <person name="Scheremetjew M."/>
            <person name="Finn R."/>
            <person name="Kale V."/>
            <person name="Holt S."/>
            <person name="Cochrane G."/>
            <person name="Meng A."/>
            <person name="Brown T."/>
            <person name="Cohen L."/>
        </authorList>
    </citation>
    <scope>NUCLEOTIDE SEQUENCE</scope>
    <source>
        <strain evidence="2">SL-175</strain>
    </source>
</reference>
<evidence type="ECO:0000256" key="1">
    <source>
        <dbReference type="SAM" id="MobiDB-lite"/>
    </source>
</evidence>
<gene>
    <name evidence="2" type="ORF">MANT1106_LOCUS15167</name>
</gene>
<accession>A0A7S0XDE6</accession>
<name>A0A7S0XDE6_9CHLO</name>
<organism evidence="2">
    <name type="scientific">Mantoniella antarctica</name>
    <dbReference type="NCBI Taxonomy" id="81844"/>
    <lineage>
        <taxon>Eukaryota</taxon>
        <taxon>Viridiplantae</taxon>
        <taxon>Chlorophyta</taxon>
        <taxon>Mamiellophyceae</taxon>
        <taxon>Mamiellales</taxon>
        <taxon>Mamiellaceae</taxon>
        <taxon>Mantoniella</taxon>
    </lineage>
</organism>
<feature type="compositionally biased region" description="Basic and acidic residues" evidence="1">
    <location>
        <begin position="153"/>
        <end position="163"/>
    </location>
</feature>
<dbReference type="EMBL" id="HBFC01025080">
    <property type="protein sequence ID" value="CAD8712480.1"/>
    <property type="molecule type" value="Transcribed_RNA"/>
</dbReference>
<feature type="region of interest" description="Disordered" evidence="1">
    <location>
        <begin position="151"/>
        <end position="176"/>
    </location>
</feature>
<dbReference type="AlphaFoldDB" id="A0A7S0XDE6"/>
<protein>
    <submittedName>
        <fullName evidence="2">Uncharacterized protein</fullName>
    </submittedName>
</protein>